<reference evidence="3" key="1">
    <citation type="journal article" date="2019" name="Int. J. Syst. Evol. Microbiol.">
        <title>The Global Catalogue of Microorganisms (GCM) 10K type strain sequencing project: providing services to taxonomists for standard genome sequencing and annotation.</title>
        <authorList>
            <consortium name="The Broad Institute Genomics Platform"/>
            <consortium name="The Broad Institute Genome Sequencing Center for Infectious Disease"/>
            <person name="Wu L."/>
            <person name="Ma J."/>
        </authorList>
    </citation>
    <scope>NUCLEOTIDE SEQUENCE [LARGE SCALE GENOMIC DNA]</scope>
    <source>
        <strain evidence="3">JCM 31486</strain>
    </source>
</reference>
<evidence type="ECO:0000313" key="2">
    <source>
        <dbReference type="EMBL" id="MFD1046040.1"/>
    </source>
</evidence>
<feature type="domain" description="HTH IS21-type" evidence="1">
    <location>
        <begin position="5"/>
        <end position="70"/>
    </location>
</feature>
<dbReference type="EMBL" id="JBHTIS010000498">
    <property type="protein sequence ID" value="MFD1046040.1"/>
    <property type="molecule type" value="Genomic_DNA"/>
</dbReference>
<gene>
    <name evidence="2" type="ORF">ACFQ1S_10930</name>
</gene>
<organism evidence="2 3">
    <name type="scientific">Kibdelosporangium lantanae</name>
    <dbReference type="NCBI Taxonomy" id="1497396"/>
    <lineage>
        <taxon>Bacteria</taxon>
        <taxon>Bacillati</taxon>
        <taxon>Actinomycetota</taxon>
        <taxon>Actinomycetes</taxon>
        <taxon>Pseudonocardiales</taxon>
        <taxon>Pseudonocardiaceae</taxon>
        <taxon>Kibdelosporangium</taxon>
    </lineage>
</organism>
<proteinExistence type="predicted"/>
<dbReference type="InterPro" id="IPR017894">
    <property type="entry name" value="HTH_IS21_transposase_type"/>
</dbReference>
<evidence type="ECO:0000259" key="1">
    <source>
        <dbReference type="PROSITE" id="PS50531"/>
    </source>
</evidence>
<protein>
    <recommendedName>
        <fullName evidence="1">HTH IS21-type domain-containing protein</fullName>
    </recommendedName>
</protein>
<dbReference type="PROSITE" id="PS50531">
    <property type="entry name" value="HTH_IS21"/>
    <property type="match status" value="1"/>
</dbReference>
<sequence>MRARERHAAVHALLADGVAIRDICRRLDLARGTVRRFVRAETVEELLTRTGTGHRTSILQPFTAYLHQRWNEGCTNATTLFGEITTRGYRGGHTLVRQYLHQFRLTTRVVPPPSRPPSVRCVVGWIMTDPPNMDDVDRRRLEAVLAASPHLAALAGHVRA</sequence>
<name>A0ABW3M813_9PSEU</name>
<dbReference type="Proteomes" id="UP001597045">
    <property type="component" value="Unassembled WGS sequence"/>
</dbReference>
<accession>A0ABW3M813</accession>
<comment type="caution">
    <text evidence="2">The sequence shown here is derived from an EMBL/GenBank/DDBJ whole genome shotgun (WGS) entry which is preliminary data.</text>
</comment>
<evidence type="ECO:0000313" key="3">
    <source>
        <dbReference type="Proteomes" id="UP001597045"/>
    </source>
</evidence>
<keyword evidence="3" id="KW-1185">Reference proteome</keyword>